<dbReference type="Pfam" id="PF02575">
    <property type="entry name" value="YbaB_DNA_bd"/>
    <property type="match status" value="1"/>
</dbReference>
<dbReference type="Gene3D" id="3.30.1310.10">
    <property type="entry name" value="Nucleoid-associated protein YbaB-like domain"/>
    <property type="match status" value="1"/>
</dbReference>
<dbReference type="RefSeq" id="WP_203754563.1">
    <property type="nucleotide sequence ID" value="NZ_BONF01000044.1"/>
</dbReference>
<protein>
    <recommendedName>
        <fullName evidence="3">YbaB/EbfC family nucleoid-associated protein</fullName>
    </recommendedName>
</protein>
<dbReference type="SUPFAM" id="SSF82607">
    <property type="entry name" value="YbaB-like"/>
    <property type="match status" value="1"/>
</dbReference>
<dbReference type="InterPro" id="IPR036894">
    <property type="entry name" value="YbaB-like_sf"/>
</dbReference>
<gene>
    <name evidence="1" type="ORF">Cba03nite_65090</name>
</gene>
<name>A0A8J3NNT0_9ACTN</name>
<comment type="caution">
    <text evidence="1">The sequence shown here is derived from an EMBL/GenBank/DDBJ whole genome shotgun (WGS) entry which is preliminary data.</text>
</comment>
<keyword evidence="2" id="KW-1185">Reference proteome</keyword>
<dbReference type="InterPro" id="IPR004401">
    <property type="entry name" value="YbaB/EbfC"/>
</dbReference>
<sequence length="138" mass="15011">MPPTVDRDANAALRARFDEVHARYTHLRENVGELQRQLAGLEVSLASPDGTVTVVVGARGQLLRLKLHERAYGAHRPDRLAELITQTTRKAEQAAAEATAELVARAVPGETGVPELLRGGDLGALLRRHDDTMGYQEA</sequence>
<dbReference type="Proteomes" id="UP000601223">
    <property type="component" value="Unassembled WGS sequence"/>
</dbReference>
<evidence type="ECO:0008006" key="3">
    <source>
        <dbReference type="Google" id="ProtNLM"/>
    </source>
</evidence>
<accession>A0A8J3NNT0</accession>
<evidence type="ECO:0000313" key="2">
    <source>
        <dbReference type="Proteomes" id="UP000601223"/>
    </source>
</evidence>
<reference evidence="1 2" key="1">
    <citation type="submission" date="2021-01" db="EMBL/GenBank/DDBJ databases">
        <title>Whole genome shotgun sequence of Catellatospora bangladeshensis NBRC 107357.</title>
        <authorList>
            <person name="Komaki H."/>
            <person name="Tamura T."/>
        </authorList>
    </citation>
    <scope>NUCLEOTIDE SEQUENCE [LARGE SCALE GENOMIC DNA]</scope>
    <source>
        <strain evidence="1 2">NBRC 107357</strain>
    </source>
</reference>
<organism evidence="1 2">
    <name type="scientific">Catellatospora bangladeshensis</name>
    <dbReference type="NCBI Taxonomy" id="310355"/>
    <lineage>
        <taxon>Bacteria</taxon>
        <taxon>Bacillati</taxon>
        <taxon>Actinomycetota</taxon>
        <taxon>Actinomycetes</taxon>
        <taxon>Micromonosporales</taxon>
        <taxon>Micromonosporaceae</taxon>
        <taxon>Catellatospora</taxon>
    </lineage>
</organism>
<dbReference type="GO" id="GO:0003677">
    <property type="term" value="F:DNA binding"/>
    <property type="evidence" value="ECO:0007669"/>
    <property type="project" value="InterPro"/>
</dbReference>
<evidence type="ECO:0000313" key="1">
    <source>
        <dbReference type="EMBL" id="GIF85160.1"/>
    </source>
</evidence>
<proteinExistence type="predicted"/>
<dbReference type="AlphaFoldDB" id="A0A8J3NNT0"/>
<dbReference type="EMBL" id="BONF01000044">
    <property type="protein sequence ID" value="GIF85160.1"/>
    <property type="molecule type" value="Genomic_DNA"/>
</dbReference>